<evidence type="ECO:0000313" key="3">
    <source>
        <dbReference type="Proteomes" id="UP001058974"/>
    </source>
</evidence>
<sequence length="348" mass="38697">MDVVREEQAAFREEMDSVKSKIEQIFEAIQALARREEEARVAAAARNDALVQGVALQSGPSVPIPNPVIYGLPPGFVPPPERTHVPPPAHTSGVADGVAVQGPPIVNQVVMPRTDEELQDEFEMQNYNGATPVVIPTAAQDSEAILMCRALYPYIVAAQYPTMPYRPIAPVPNPAPVPHYQVPVPQYQAPQPQFQAPPPQHQQRIQQNNQPRPVQQQRPNQQRPYQQYNNVNTTPIPTTYTQLLPYLIQNGTVVPRALPPMPKPHKPCKVIDVLPLELWCQRNFCLVSLVDISIQSFSSIVFSPAKFHELPNKSLGSSHSPKEQLNMRLFPKGSILFISQQFASTKSS</sequence>
<evidence type="ECO:0000313" key="2">
    <source>
        <dbReference type="EMBL" id="KAI5446513.1"/>
    </source>
</evidence>
<dbReference type="Gramene" id="Psat01G0437800-T1">
    <property type="protein sequence ID" value="KAI5446513.1"/>
    <property type="gene ID" value="KIW84_014378"/>
</dbReference>
<feature type="compositionally biased region" description="Low complexity" evidence="1">
    <location>
        <begin position="201"/>
        <end position="229"/>
    </location>
</feature>
<feature type="region of interest" description="Disordered" evidence="1">
    <location>
        <begin position="189"/>
        <end position="229"/>
    </location>
</feature>
<keyword evidence="3" id="KW-1185">Reference proteome</keyword>
<reference evidence="2 3" key="1">
    <citation type="journal article" date="2022" name="Nat. Genet.">
        <title>Improved pea reference genome and pan-genome highlight genomic features and evolutionary characteristics.</title>
        <authorList>
            <person name="Yang T."/>
            <person name="Liu R."/>
            <person name="Luo Y."/>
            <person name="Hu S."/>
            <person name="Wang D."/>
            <person name="Wang C."/>
            <person name="Pandey M.K."/>
            <person name="Ge S."/>
            <person name="Xu Q."/>
            <person name="Li N."/>
            <person name="Li G."/>
            <person name="Huang Y."/>
            <person name="Saxena R.K."/>
            <person name="Ji Y."/>
            <person name="Li M."/>
            <person name="Yan X."/>
            <person name="He Y."/>
            <person name="Liu Y."/>
            <person name="Wang X."/>
            <person name="Xiang C."/>
            <person name="Varshney R.K."/>
            <person name="Ding H."/>
            <person name="Gao S."/>
            <person name="Zong X."/>
        </authorList>
    </citation>
    <scope>NUCLEOTIDE SEQUENCE [LARGE SCALE GENOMIC DNA]</scope>
    <source>
        <strain evidence="2 3">cv. Zhongwan 6</strain>
    </source>
</reference>
<protein>
    <submittedName>
        <fullName evidence="2">Uncharacterized protein</fullName>
    </submittedName>
</protein>
<evidence type="ECO:0000256" key="1">
    <source>
        <dbReference type="SAM" id="MobiDB-lite"/>
    </source>
</evidence>
<dbReference type="EMBL" id="JAMSHJ010000001">
    <property type="protein sequence ID" value="KAI5446513.1"/>
    <property type="molecule type" value="Genomic_DNA"/>
</dbReference>
<accession>A0A9D5BMQ4</accession>
<gene>
    <name evidence="2" type="ORF">KIW84_014378</name>
</gene>
<dbReference type="Proteomes" id="UP001058974">
    <property type="component" value="Chromosome 1"/>
</dbReference>
<comment type="caution">
    <text evidence="2">The sequence shown here is derived from an EMBL/GenBank/DDBJ whole genome shotgun (WGS) entry which is preliminary data.</text>
</comment>
<name>A0A9D5BMQ4_PEA</name>
<proteinExistence type="predicted"/>
<dbReference type="AlphaFoldDB" id="A0A9D5BMQ4"/>
<organism evidence="2 3">
    <name type="scientific">Pisum sativum</name>
    <name type="common">Garden pea</name>
    <name type="synonym">Lathyrus oleraceus</name>
    <dbReference type="NCBI Taxonomy" id="3888"/>
    <lineage>
        <taxon>Eukaryota</taxon>
        <taxon>Viridiplantae</taxon>
        <taxon>Streptophyta</taxon>
        <taxon>Embryophyta</taxon>
        <taxon>Tracheophyta</taxon>
        <taxon>Spermatophyta</taxon>
        <taxon>Magnoliopsida</taxon>
        <taxon>eudicotyledons</taxon>
        <taxon>Gunneridae</taxon>
        <taxon>Pentapetalae</taxon>
        <taxon>rosids</taxon>
        <taxon>fabids</taxon>
        <taxon>Fabales</taxon>
        <taxon>Fabaceae</taxon>
        <taxon>Papilionoideae</taxon>
        <taxon>50 kb inversion clade</taxon>
        <taxon>NPAAA clade</taxon>
        <taxon>Hologalegina</taxon>
        <taxon>IRL clade</taxon>
        <taxon>Fabeae</taxon>
        <taxon>Lathyrus</taxon>
    </lineage>
</organism>